<dbReference type="HOGENOM" id="CLU_2420197_0_0_2"/>
<dbReference type="RefSeq" id="WP_014737146.1">
    <property type="nucleotide sequence ID" value="NC_017954.1"/>
</dbReference>
<organism evidence="1 2">
    <name type="scientific">Thermogladius calderae (strain DSM 22663 / VKM B-2946 / 1633)</name>
    <dbReference type="NCBI Taxonomy" id="1184251"/>
    <lineage>
        <taxon>Archaea</taxon>
        <taxon>Thermoproteota</taxon>
        <taxon>Thermoprotei</taxon>
        <taxon>Desulfurococcales</taxon>
        <taxon>Desulfurococcaceae</taxon>
        <taxon>Thermogladius</taxon>
    </lineage>
</organism>
<name>I3TDQ8_THEC1</name>
<sequence length="91" mass="10035">MYHVSLDVKLGAEGPSRITRRLSELLGEPVWDGPVGLYRRGELVVLVVSRGDQLYIDIIGPEEEVNSVLAGLRDCLPLTGVYVRGMRRLGS</sequence>
<gene>
    <name evidence="1" type="ordered locus">TCELL_0471</name>
</gene>
<reference evidence="1 2" key="1">
    <citation type="journal article" date="2012" name="J. Bacteriol.">
        <title>Complete genome sequence of the hyperthermophilic cellulolytic Crenarchaeon 'Thermogladius cellulolyticus' 1633.</title>
        <authorList>
            <person name="Mardanov A.V."/>
            <person name="Kochetkova T.V."/>
            <person name="Beletsky A.V."/>
            <person name="Bonch-Osmolovskaya E.A."/>
            <person name="Ravin N.V."/>
            <person name="Skryabin K.G."/>
        </authorList>
    </citation>
    <scope>NUCLEOTIDE SEQUENCE [LARGE SCALE GENOMIC DNA]</scope>
    <source>
        <strain evidence="2">DSM 22663 / VKM B-2946 / 1633</strain>
    </source>
</reference>
<dbReference type="GeneID" id="13012768"/>
<evidence type="ECO:0000313" key="2">
    <source>
        <dbReference type="Proteomes" id="UP000005270"/>
    </source>
</evidence>
<dbReference type="AlphaFoldDB" id="I3TDQ8"/>
<dbReference type="InParanoid" id="I3TDQ8"/>
<accession>I3TDQ8</accession>
<protein>
    <submittedName>
        <fullName evidence="1">Uncharacterized protein</fullName>
    </submittedName>
</protein>
<dbReference type="Proteomes" id="UP000005270">
    <property type="component" value="Chromosome"/>
</dbReference>
<dbReference type="KEGG" id="thg:TCELL_0471"/>
<evidence type="ECO:0000313" key="1">
    <source>
        <dbReference type="EMBL" id="AFK50896.1"/>
    </source>
</evidence>
<keyword evidence="2" id="KW-1185">Reference proteome</keyword>
<proteinExistence type="predicted"/>
<dbReference type="EMBL" id="CP003531">
    <property type="protein sequence ID" value="AFK50896.1"/>
    <property type="molecule type" value="Genomic_DNA"/>
</dbReference>